<proteinExistence type="predicted"/>
<protein>
    <submittedName>
        <fullName evidence="1">Uncharacterized protein</fullName>
    </submittedName>
</protein>
<sequence>MQITPVIIPYISCQLSNWQVTDLPIYLYILYK</sequence>
<dbReference type="EMBL" id="BK015733">
    <property type="protein sequence ID" value="DAE22476.1"/>
    <property type="molecule type" value="Genomic_DNA"/>
</dbReference>
<accession>A0A8S5QV00</accession>
<name>A0A8S5QV00_9CAUD</name>
<organism evidence="1">
    <name type="scientific">CrAss-like virus sp. ctDAq1</name>
    <dbReference type="NCBI Taxonomy" id="2826822"/>
    <lineage>
        <taxon>Viruses</taxon>
        <taxon>Duplodnaviria</taxon>
        <taxon>Heunggongvirae</taxon>
        <taxon>Uroviricota</taxon>
        <taxon>Caudoviricetes</taxon>
        <taxon>Crassvirales</taxon>
    </lineage>
</organism>
<reference evidence="1" key="1">
    <citation type="journal article" date="2021" name="Proc. Natl. Acad. Sci. U.S.A.">
        <title>A Catalog of Tens of Thousands of Viruses from Human Metagenomes Reveals Hidden Associations with Chronic Diseases.</title>
        <authorList>
            <person name="Tisza M.J."/>
            <person name="Buck C.B."/>
        </authorList>
    </citation>
    <scope>NUCLEOTIDE SEQUENCE</scope>
    <source>
        <strain evidence="1">CtDAq1</strain>
    </source>
</reference>
<evidence type="ECO:0000313" key="1">
    <source>
        <dbReference type="EMBL" id="DAE22476.1"/>
    </source>
</evidence>